<name>A0A0L9V8X8_PHAAN</name>
<dbReference type="Proteomes" id="UP000053144">
    <property type="component" value="Chromosome 9"/>
</dbReference>
<proteinExistence type="predicted"/>
<gene>
    <name evidence="1" type="ORF">LR48_Vigan09g001600</name>
</gene>
<protein>
    <submittedName>
        <fullName evidence="1">Uncharacterized protein</fullName>
    </submittedName>
</protein>
<dbReference type="EMBL" id="CM003379">
    <property type="protein sequence ID" value="KOM51357.1"/>
    <property type="molecule type" value="Genomic_DNA"/>
</dbReference>
<dbReference type="AlphaFoldDB" id="A0A0L9V8X8"/>
<evidence type="ECO:0000313" key="1">
    <source>
        <dbReference type="EMBL" id="KOM51357.1"/>
    </source>
</evidence>
<evidence type="ECO:0000313" key="2">
    <source>
        <dbReference type="Proteomes" id="UP000053144"/>
    </source>
</evidence>
<dbReference type="Gramene" id="KOM51357">
    <property type="protein sequence ID" value="KOM51357"/>
    <property type="gene ID" value="LR48_Vigan09g001600"/>
</dbReference>
<reference evidence="2" key="1">
    <citation type="journal article" date="2015" name="Proc. Natl. Acad. Sci. U.S.A.">
        <title>Genome sequencing of adzuki bean (Vigna angularis) provides insight into high starch and low fat accumulation and domestication.</title>
        <authorList>
            <person name="Yang K."/>
            <person name="Tian Z."/>
            <person name="Chen C."/>
            <person name="Luo L."/>
            <person name="Zhao B."/>
            <person name="Wang Z."/>
            <person name="Yu L."/>
            <person name="Li Y."/>
            <person name="Sun Y."/>
            <person name="Li W."/>
            <person name="Chen Y."/>
            <person name="Li Y."/>
            <person name="Zhang Y."/>
            <person name="Ai D."/>
            <person name="Zhao J."/>
            <person name="Shang C."/>
            <person name="Ma Y."/>
            <person name="Wu B."/>
            <person name="Wang M."/>
            <person name="Gao L."/>
            <person name="Sun D."/>
            <person name="Zhang P."/>
            <person name="Guo F."/>
            <person name="Wang W."/>
            <person name="Li Y."/>
            <person name="Wang J."/>
            <person name="Varshney R.K."/>
            <person name="Wang J."/>
            <person name="Ling H.Q."/>
            <person name="Wan P."/>
        </authorList>
    </citation>
    <scope>NUCLEOTIDE SEQUENCE</scope>
    <source>
        <strain evidence="2">cv. Jingnong 6</strain>
    </source>
</reference>
<sequence>MMSSSKSFSRNDMHTSMSSRNFNKSILAWRIENHLLDLSPTLEKKTRATLKRSRAYQHNEFAVELIINLLNIRASQLEIEWERLVDALVTPSETDLPNIGLKENRVEVTGARILKGVVINIKKYDEMIDLTTHPKTYLIQSSICRLRGDYFVNSPKIHKVGGKRDPPTFHKEVHHENDNNPSPYSISDHALTNLWTLKKCVPTKRIGHNTEDYHEELIRSKALASIKGTTEDKAATRVAVEVKDKEVLQDKVEDNQSNPT</sequence>
<organism evidence="1 2">
    <name type="scientific">Phaseolus angularis</name>
    <name type="common">Azuki bean</name>
    <name type="synonym">Vigna angularis</name>
    <dbReference type="NCBI Taxonomy" id="3914"/>
    <lineage>
        <taxon>Eukaryota</taxon>
        <taxon>Viridiplantae</taxon>
        <taxon>Streptophyta</taxon>
        <taxon>Embryophyta</taxon>
        <taxon>Tracheophyta</taxon>
        <taxon>Spermatophyta</taxon>
        <taxon>Magnoliopsida</taxon>
        <taxon>eudicotyledons</taxon>
        <taxon>Gunneridae</taxon>
        <taxon>Pentapetalae</taxon>
        <taxon>rosids</taxon>
        <taxon>fabids</taxon>
        <taxon>Fabales</taxon>
        <taxon>Fabaceae</taxon>
        <taxon>Papilionoideae</taxon>
        <taxon>50 kb inversion clade</taxon>
        <taxon>NPAAA clade</taxon>
        <taxon>indigoferoid/millettioid clade</taxon>
        <taxon>Phaseoleae</taxon>
        <taxon>Vigna</taxon>
    </lineage>
</organism>
<accession>A0A0L9V8X8</accession>